<evidence type="ECO:0000256" key="7">
    <source>
        <dbReference type="ARBA" id="ARBA00022989"/>
    </source>
</evidence>
<feature type="transmembrane region" description="Helical" evidence="9">
    <location>
        <begin position="183"/>
        <end position="207"/>
    </location>
</feature>
<proteinExistence type="inferred from homology"/>
<dbReference type="Proteomes" id="UP000076476">
    <property type="component" value="Unassembled WGS sequence"/>
</dbReference>
<evidence type="ECO:0000256" key="9">
    <source>
        <dbReference type="RuleBase" id="RU361157"/>
    </source>
</evidence>
<dbReference type="GO" id="GO:0140359">
    <property type="term" value="F:ABC-type transporter activity"/>
    <property type="evidence" value="ECO:0007669"/>
    <property type="project" value="InterPro"/>
</dbReference>
<dbReference type="AlphaFoldDB" id="A0A165ZA36"/>
<keyword evidence="8 9" id="KW-0472">Membrane</keyword>
<evidence type="ECO:0000256" key="5">
    <source>
        <dbReference type="ARBA" id="ARBA00022519"/>
    </source>
</evidence>
<dbReference type="GO" id="GO:0015920">
    <property type="term" value="P:lipopolysaccharide transport"/>
    <property type="evidence" value="ECO:0007669"/>
    <property type="project" value="TreeGrafter"/>
</dbReference>
<keyword evidence="12" id="KW-1185">Reference proteome</keyword>
<evidence type="ECO:0000256" key="4">
    <source>
        <dbReference type="ARBA" id="ARBA00022475"/>
    </source>
</evidence>
<keyword evidence="5" id="KW-0997">Cell inner membrane</keyword>
<evidence type="ECO:0000256" key="1">
    <source>
        <dbReference type="ARBA" id="ARBA00004429"/>
    </source>
</evidence>
<evidence type="ECO:0000259" key="10">
    <source>
        <dbReference type="PROSITE" id="PS51012"/>
    </source>
</evidence>
<dbReference type="PANTHER" id="PTHR30413:SF8">
    <property type="entry name" value="TRANSPORT PERMEASE PROTEIN"/>
    <property type="match status" value="1"/>
</dbReference>
<sequence length="261" mass="30316">MTVFAKFIRSIKEHKDLIRYLTFFDLKSNVARTYMGFLWWIIDPILYMMIYYLLVVVILGRGGPHYLVILFTGLIPLKFTTACLVDSTSSIVGKASIIKQIYVPKIVFILVRLCVNSIKFLLSSIVLMLFLVVYGIDFEWTYLLYPLIAVIHAIILLPLMILFAHVGVYLRDIKNLMQYIARVLLYVSPVLFTISDVPKRLIALFYLNPFTTVIESYRNILLHHSQPLWLLLGGLIVISFILLYFALKILFKYENEYAKVI</sequence>
<dbReference type="InterPro" id="IPR047817">
    <property type="entry name" value="ABC2_TM_bact-type"/>
</dbReference>
<reference evidence="11 12" key="1">
    <citation type="submission" date="2016-04" db="EMBL/GenBank/DDBJ databases">
        <title>Draft genome sequence of Aeribacillus pallidus 8m3 from petroleum reservoir.</title>
        <authorList>
            <person name="Poltaraus A.B."/>
            <person name="Nazina T.N."/>
            <person name="Tourova T.P."/>
            <person name="Malakho S.M."/>
            <person name="Korshunova A.V."/>
            <person name="Sokolova D.S."/>
        </authorList>
    </citation>
    <scope>NUCLEOTIDE SEQUENCE [LARGE SCALE GENOMIC DNA]</scope>
    <source>
        <strain evidence="11 12">8m3</strain>
    </source>
</reference>
<feature type="transmembrane region" description="Helical" evidence="9">
    <location>
        <begin position="227"/>
        <end position="247"/>
    </location>
</feature>
<feature type="transmembrane region" description="Helical" evidence="9">
    <location>
        <begin position="65"/>
        <end position="85"/>
    </location>
</feature>
<keyword evidence="6 9" id="KW-0812">Transmembrane</keyword>
<dbReference type="PANTHER" id="PTHR30413">
    <property type="entry name" value="INNER MEMBRANE TRANSPORT PERMEASE"/>
    <property type="match status" value="1"/>
</dbReference>
<comment type="caution">
    <text evidence="11">The sequence shown here is derived from an EMBL/GenBank/DDBJ whole genome shotgun (WGS) entry which is preliminary data.</text>
</comment>
<evidence type="ECO:0000256" key="6">
    <source>
        <dbReference type="ARBA" id="ARBA00022692"/>
    </source>
</evidence>
<dbReference type="EMBL" id="LWBR01000001">
    <property type="protein sequence ID" value="KZN98034.1"/>
    <property type="molecule type" value="Genomic_DNA"/>
</dbReference>
<feature type="transmembrane region" description="Helical" evidence="9">
    <location>
        <begin position="37"/>
        <end position="59"/>
    </location>
</feature>
<keyword evidence="4 9" id="KW-1003">Cell membrane</keyword>
<evidence type="ECO:0000256" key="2">
    <source>
        <dbReference type="ARBA" id="ARBA00007783"/>
    </source>
</evidence>
<feature type="domain" description="ABC transmembrane type-2" evidence="10">
    <location>
        <begin position="35"/>
        <end position="253"/>
    </location>
</feature>
<comment type="similarity">
    <text evidence="2 9">Belongs to the ABC-2 integral membrane protein family.</text>
</comment>
<keyword evidence="7 9" id="KW-1133">Transmembrane helix</keyword>
<dbReference type="PROSITE" id="PS51012">
    <property type="entry name" value="ABC_TM2"/>
    <property type="match status" value="1"/>
</dbReference>
<dbReference type="InterPro" id="IPR013525">
    <property type="entry name" value="ABC2_TM"/>
</dbReference>
<evidence type="ECO:0000256" key="8">
    <source>
        <dbReference type="ARBA" id="ARBA00023136"/>
    </source>
</evidence>
<comment type="subcellular location">
    <subcellularLocation>
        <location evidence="1">Cell inner membrane</location>
        <topology evidence="1">Multi-pass membrane protein</topology>
    </subcellularLocation>
    <subcellularLocation>
        <location evidence="9">Cell membrane</location>
        <topology evidence="9">Multi-pass membrane protein</topology>
    </subcellularLocation>
</comment>
<evidence type="ECO:0000256" key="3">
    <source>
        <dbReference type="ARBA" id="ARBA00022448"/>
    </source>
</evidence>
<dbReference type="STRING" id="33936.AZI98_00385"/>
<evidence type="ECO:0000313" key="12">
    <source>
        <dbReference type="Proteomes" id="UP000076476"/>
    </source>
</evidence>
<organism evidence="11 12">
    <name type="scientific">Aeribacillus pallidus</name>
    <dbReference type="NCBI Taxonomy" id="33936"/>
    <lineage>
        <taxon>Bacteria</taxon>
        <taxon>Bacillati</taxon>
        <taxon>Bacillota</taxon>
        <taxon>Bacilli</taxon>
        <taxon>Bacillales</taxon>
        <taxon>Bacillaceae</taxon>
        <taxon>Aeribacillus</taxon>
    </lineage>
</organism>
<dbReference type="Pfam" id="PF01061">
    <property type="entry name" value="ABC2_membrane"/>
    <property type="match status" value="1"/>
</dbReference>
<dbReference type="RefSeq" id="WP_063386315.1">
    <property type="nucleotide sequence ID" value="NZ_LWBR01000001.1"/>
</dbReference>
<name>A0A165ZA36_9BACI</name>
<dbReference type="GO" id="GO:0005886">
    <property type="term" value="C:plasma membrane"/>
    <property type="evidence" value="ECO:0007669"/>
    <property type="project" value="UniProtKB-SubCell"/>
</dbReference>
<gene>
    <name evidence="11" type="ORF">AZI98_00385</name>
</gene>
<protein>
    <recommendedName>
        <fullName evidence="9">Transport permease protein</fullName>
    </recommendedName>
</protein>
<keyword evidence="3 9" id="KW-0813">Transport</keyword>
<feature type="transmembrane region" description="Helical" evidence="9">
    <location>
        <begin position="106"/>
        <end position="136"/>
    </location>
</feature>
<accession>A0A165ZA36</accession>
<evidence type="ECO:0000313" key="11">
    <source>
        <dbReference type="EMBL" id="KZN98034.1"/>
    </source>
</evidence>
<feature type="transmembrane region" description="Helical" evidence="9">
    <location>
        <begin position="142"/>
        <end position="171"/>
    </location>
</feature>
<dbReference type="OrthoDB" id="9794365at2"/>